<reference evidence="14 15" key="1">
    <citation type="journal article" date="2017" name="Nat. Commun.">
        <title>'ARMAN' archaea depend on association with euryarchaeal host in culture and in situ.</title>
        <authorList>
            <person name="Golyshina O."/>
            <person name="Toshchakov S."/>
            <person name="Makarova K."/>
            <person name="Gavrilov S."/>
            <person name="Korzhenkov A."/>
            <person name="La Cono V."/>
            <person name="Arcadi E."/>
            <person name="Nechitaylo T."/>
            <person name="Ferrer M."/>
            <person name="Kublanov I."/>
            <person name="Wolf Y."/>
            <person name="Yakimov M."/>
            <person name="Golyshin P."/>
            <person name="Slesarev A."/>
            <person name="Kozyavkin S."/>
        </authorList>
    </citation>
    <scope>NUCLEOTIDE SEQUENCE [LARGE SCALE GENOMIC DNA]</scope>
    <source>
        <strain evidence="14 15">Mia14</strain>
    </source>
</reference>
<dbReference type="GO" id="GO:0008270">
    <property type="term" value="F:zinc ion binding"/>
    <property type="evidence" value="ECO:0007669"/>
    <property type="project" value="InterPro"/>
</dbReference>
<dbReference type="CDD" id="cd00653">
    <property type="entry name" value="RNA_pol_B_RPB2"/>
    <property type="match status" value="1"/>
</dbReference>
<evidence type="ECO:0000256" key="2">
    <source>
        <dbReference type="ARBA" id="ARBA00012418"/>
    </source>
</evidence>
<evidence type="ECO:0000256" key="9">
    <source>
        <dbReference type="ARBA" id="ARBA00048552"/>
    </source>
</evidence>
<gene>
    <name evidence="14" type="ORF">Mia14_0238</name>
</gene>
<feature type="domain" description="RNA polymerase Rpb2" evidence="13">
    <location>
        <begin position="97"/>
        <end position="129"/>
    </location>
</feature>
<evidence type="ECO:0000313" key="14">
    <source>
        <dbReference type="EMBL" id="ASI13572.1"/>
    </source>
</evidence>
<evidence type="ECO:0000256" key="7">
    <source>
        <dbReference type="ARBA" id="ARBA00022833"/>
    </source>
</evidence>
<dbReference type="KEGG" id="marh:Mia14_0238"/>
<name>A0A218NM78_9ARCH</name>
<dbReference type="GeneID" id="33313796"/>
<dbReference type="Gene3D" id="2.40.50.150">
    <property type="match status" value="1"/>
</dbReference>
<evidence type="ECO:0000256" key="4">
    <source>
        <dbReference type="ARBA" id="ARBA00022679"/>
    </source>
</evidence>
<dbReference type="InterPro" id="IPR014724">
    <property type="entry name" value="RNA_pol_RPB2_OB-fold"/>
</dbReference>
<evidence type="ECO:0000256" key="5">
    <source>
        <dbReference type="ARBA" id="ARBA00022695"/>
    </source>
</evidence>
<dbReference type="GO" id="GO:0006351">
    <property type="term" value="P:DNA-templated transcription"/>
    <property type="evidence" value="ECO:0007669"/>
    <property type="project" value="InterPro"/>
</dbReference>
<evidence type="ECO:0000313" key="15">
    <source>
        <dbReference type="Proteomes" id="UP000197679"/>
    </source>
</evidence>
<feature type="domain" description="DNA-directed RNA polymerase subunit 2 hybrid-binding" evidence="10">
    <location>
        <begin position="149"/>
        <end position="518"/>
    </location>
</feature>
<dbReference type="NCBIfam" id="TIGR03670">
    <property type="entry name" value="rpoB_arch"/>
    <property type="match status" value="1"/>
</dbReference>
<evidence type="ECO:0000259" key="11">
    <source>
        <dbReference type="Pfam" id="PF04560"/>
    </source>
</evidence>
<dbReference type="Gene3D" id="3.90.1070.20">
    <property type="match status" value="1"/>
</dbReference>
<dbReference type="Gene3D" id="2.40.270.10">
    <property type="entry name" value="DNA-directed RNA polymerase, subunit 2, domain 6"/>
    <property type="match status" value="1"/>
</dbReference>
<dbReference type="InterPro" id="IPR019969">
    <property type="entry name" value="RNAP_Rpo2"/>
</dbReference>
<dbReference type="InterPro" id="IPR007641">
    <property type="entry name" value="RNA_pol_Rpb2_7"/>
</dbReference>
<keyword evidence="4" id="KW-0808">Transferase</keyword>
<accession>A0A218NM78</accession>
<feature type="domain" description="RNA polymerase Rpb2" evidence="11">
    <location>
        <begin position="521"/>
        <end position="611"/>
    </location>
</feature>
<protein>
    <recommendedName>
        <fullName evidence="2">DNA-directed RNA polymerase</fullName>
        <ecNumber evidence="2">2.7.7.6</ecNumber>
    </recommendedName>
</protein>
<dbReference type="GO" id="GO:0003677">
    <property type="term" value="F:DNA binding"/>
    <property type="evidence" value="ECO:0007669"/>
    <property type="project" value="InterPro"/>
</dbReference>
<dbReference type="Gene3D" id="3.90.1800.10">
    <property type="entry name" value="RNA polymerase alpha subunit dimerisation domain"/>
    <property type="match status" value="1"/>
</dbReference>
<dbReference type="GO" id="GO:0003899">
    <property type="term" value="F:DNA-directed RNA polymerase activity"/>
    <property type="evidence" value="ECO:0007669"/>
    <property type="project" value="UniProtKB-EC"/>
</dbReference>
<evidence type="ECO:0000256" key="8">
    <source>
        <dbReference type="ARBA" id="ARBA00023163"/>
    </source>
</evidence>
<evidence type="ECO:0000256" key="3">
    <source>
        <dbReference type="ARBA" id="ARBA00022478"/>
    </source>
</evidence>
<dbReference type="AlphaFoldDB" id="A0A218NM78"/>
<evidence type="ECO:0000256" key="1">
    <source>
        <dbReference type="ARBA" id="ARBA00006835"/>
    </source>
</evidence>
<dbReference type="EMBL" id="CP019964">
    <property type="protein sequence ID" value="ASI13572.1"/>
    <property type="molecule type" value="Genomic_DNA"/>
</dbReference>
<dbReference type="SUPFAM" id="SSF64484">
    <property type="entry name" value="beta and beta-prime subunits of DNA dependent RNA-polymerase"/>
    <property type="match status" value="1"/>
</dbReference>
<proteinExistence type="inferred from homology"/>
<evidence type="ECO:0000259" key="12">
    <source>
        <dbReference type="Pfam" id="PF04566"/>
    </source>
</evidence>
<evidence type="ECO:0000259" key="13">
    <source>
        <dbReference type="Pfam" id="PF04567"/>
    </source>
</evidence>
<evidence type="ECO:0000259" key="10">
    <source>
        <dbReference type="Pfam" id="PF00562"/>
    </source>
</evidence>
<comment type="similarity">
    <text evidence="1">Belongs to the RNA polymerase beta chain family.</text>
</comment>
<dbReference type="InterPro" id="IPR037033">
    <property type="entry name" value="DNA-dir_RNAP_su2_hyb_sf"/>
</dbReference>
<dbReference type="Pfam" id="PF04566">
    <property type="entry name" value="RNA_pol_Rpb2_4"/>
    <property type="match status" value="1"/>
</dbReference>
<dbReference type="Pfam" id="PF00562">
    <property type="entry name" value="RNA_pol_Rpb2_6"/>
    <property type="match status" value="1"/>
</dbReference>
<dbReference type="GO" id="GO:0032549">
    <property type="term" value="F:ribonucleoside binding"/>
    <property type="evidence" value="ECO:0007669"/>
    <property type="project" value="InterPro"/>
</dbReference>
<dbReference type="InterPro" id="IPR007120">
    <property type="entry name" value="DNA-dir_RNAP_su2_dom"/>
</dbReference>
<keyword evidence="15" id="KW-1185">Reference proteome</keyword>
<feature type="domain" description="RNA polymerase Rpb2" evidence="12">
    <location>
        <begin position="15"/>
        <end position="75"/>
    </location>
</feature>
<dbReference type="PANTHER" id="PTHR20856">
    <property type="entry name" value="DNA-DIRECTED RNA POLYMERASE I SUBUNIT 2"/>
    <property type="match status" value="1"/>
</dbReference>
<organism evidence="14 15">
    <name type="scientific">Candidatus Mancarchaeum acidiphilum</name>
    <dbReference type="NCBI Taxonomy" id="1920749"/>
    <lineage>
        <taxon>Archaea</taxon>
        <taxon>Candidatus Micrarchaeota</taxon>
        <taxon>Candidatus Mancarchaeum</taxon>
    </lineage>
</organism>
<dbReference type="GO" id="GO:0000428">
    <property type="term" value="C:DNA-directed RNA polymerase complex"/>
    <property type="evidence" value="ECO:0007669"/>
    <property type="project" value="UniProtKB-KW"/>
</dbReference>
<comment type="catalytic activity">
    <reaction evidence="9">
        <text>RNA(n) + a ribonucleoside 5'-triphosphate = RNA(n+1) + diphosphate</text>
        <dbReference type="Rhea" id="RHEA:21248"/>
        <dbReference type="Rhea" id="RHEA-COMP:14527"/>
        <dbReference type="Rhea" id="RHEA-COMP:17342"/>
        <dbReference type="ChEBI" id="CHEBI:33019"/>
        <dbReference type="ChEBI" id="CHEBI:61557"/>
        <dbReference type="ChEBI" id="CHEBI:140395"/>
        <dbReference type="EC" id="2.7.7.6"/>
    </reaction>
</comment>
<keyword evidence="8" id="KW-0804">Transcription</keyword>
<sequence>MPSKNNASVNEKCPVYLDGKLISYVKDGSEFVKEIRKNRRMGLISNEVNVYYNAKINEVHVNADNGRVRKPYIIVSNGKSLYTPELKEKLKKGEIDFNYLVHHGVIEYLDAEEEENIYCALSEKDITEDTTHLEIEPSIMFGVTVSSSVFPEFNNVGRHPIAWNFMKQSQGFYATNFNYRYDARAFLMYYPQEPLVTSSAYRSLNLSKHPAGQNFVVALSTYYGYNIKDALVLNKASVNRGLGRSVFFRTYSDEEIRYPGGQQDKFVIPPATSEGYRGEHVYAKLGEDGIVEPEVDVEEGDVIIGKVSPPRFLEEQTSYGVSEERVRDNSAELRSGESGVVDSVLLSESPGATKIVKVRIRGIKTPEAGDKFASRQSQKGVTALLVPQEDMPFTKDGIIPDLLLNPNSLPNRMTYGHMLEMLAGKAGSLEGKKFDGTAFSANGSDLVKEYGRILQSHGFEEYGDEEFYDGRTGKKFDAKLFTGVVYFQRLWHMVSLKIQVRSRGPVQILTRQPTEGKPRKGGLKFGEMEREAIIGYGASLVLKERMLDQSDKAPVWICKSCGDLGYFDYIKNTAVCPTCGSSDLEEVEISYAFKLLIDELKSMHILPRIKLKG</sequence>
<dbReference type="InterPro" id="IPR007647">
    <property type="entry name" value="RNA_pol_Rpb2_5"/>
</dbReference>
<dbReference type="OrthoDB" id="6009at2157"/>
<dbReference type="InterPro" id="IPR007646">
    <property type="entry name" value="RNA_pol_Rpb2_4"/>
</dbReference>
<dbReference type="Proteomes" id="UP000197679">
    <property type="component" value="Chromosome"/>
</dbReference>
<keyword evidence="5" id="KW-0548">Nucleotidyltransferase</keyword>
<keyword evidence="7" id="KW-0862">Zinc</keyword>
<dbReference type="InterPro" id="IPR015712">
    <property type="entry name" value="DNA-dir_RNA_pol_su2"/>
</dbReference>
<dbReference type="EC" id="2.7.7.6" evidence="2"/>
<evidence type="ECO:0000256" key="6">
    <source>
        <dbReference type="ARBA" id="ARBA00022723"/>
    </source>
</evidence>
<dbReference type="Pfam" id="PF04567">
    <property type="entry name" value="RNA_pol_Rpb2_5"/>
    <property type="match status" value="1"/>
</dbReference>
<keyword evidence="6" id="KW-0479">Metal-binding</keyword>
<keyword evidence="3 14" id="KW-0240">DNA-directed RNA polymerase</keyword>
<dbReference type="Pfam" id="PF04560">
    <property type="entry name" value="RNA_pol_Rpb2_7"/>
    <property type="match status" value="1"/>
</dbReference>
<dbReference type="RefSeq" id="WP_088819736.1">
    <property type="nucleotide sequence ID" value="NZ_CP019964.1"/>
</dbReference>